<gene>
    <name evidence="1" type="primary">Harbi1_6</name>
    <name evidence="1" type="ORF">TNIN_20591</name>
</gene>
<dbReference type="OrthoDB" id="6429542at2759"/>
<comment type="caution">
    <text evidence="1">The sequence shown here is derived from an EMBL/GenBank/DDBJ whole genome shotgun (WGS) entry which is preliminary data.</text>
</comment>
<organism evidence="1 2">
    <name type="scientific">Trichonephila inaurata madagascariensis</name>
    <dbReference type="NCBI Taxonomy" id="2747483"/>
    <lineage>
        <taxon>Eukaryota</taxon>
        <taxon>Metazoa</taxon>
        <taxon>Ecdysozoa</taxon>
        <taxon>Arthropoda</taxon>
        <taxon>Chelicerata</taxon>
        <taxon>Arachnida</taxon>
        <taxon>Araneae</taxon>
        <taxon>Araneomorphae</taxon>
        <taxon>Entelegynae</taxon>
        <taxon>Araneoidea</taxon>
        <taxon>Nephilidae</taxon>
        <taxon>Trichonephila</taxon>
        <taxon>Trichonephila inaurata</taxon>
    </lineage>
</organism>
<keyword evidence="2" id="KW-1185">Reference proteome</keyword>
<proteinExistence type="predicted"/>
<sequence>MQISQKFYREFGFPGVYGALDCSLIKILNPGGSLAETFRCRKGFFALNVQTVSDPNLFPNNIVVRWPGSNPMTQGFDHLTSGHI</sequence>
<protein>
    <submittedName>
        <fullName evidence="1">Nuclease HARBI1</fullName>
    </submittedName>
</protein>
<name>A0A8X6YRU4_9ARAC</name>
<dbReference type="Proteomes" id="UP000886998">
    <property type="component" value="Unassembled WGS sequence"/>
</dbReference>
<accession>A0A8X6YRU4</accession>
<evidence type="ECO:0000313" key="2">
    <source>
        <dbReference type="Proteomes" id="UP000886998"/>
    </source>
</evidence>
<reference evidence="1" key="1">
    <citation type="submission" date="2020-08" db="EMBL/GenBank/DDBJ databases">
        <title>Multicomponent nature underlies the extraordinary mechanical properties of spider dragline silk.</title>
        <authorList>
            <person name="Kono N."/>
            <person name="Nakamura H."/>
            <person name="Mori M."/>
            <person name="Yoshida Y."/>
            <person name="Ohtoshi R."/>
            <person name="Malay A.D."/>
            <person name="Moran D.A.P."/>
            <person name="Tomita M."/>
            <person name="Numata K."/>
            <person name="Arakawa K."/>
        </authorList>
    </citation>
    <scope>NUCLEOTIDE SEQUENCE</scope>
</reference>
<evidence type="ECO:0000313" key="1">
    <source>
        <dbReference type="EMBL" id="GFY78055.1"/>
    </source>
</evidence>
<dbReference type="AlphaFoldDB" id="A0A8X6YRU4"/>
<dbReference type="EMBL" id="BMAV01022796">
    <property type="protein sequence ID" value="GFY78055.1"/>
    <property type="molecule type" value="Genomic_DNA"/>
</dbReference>